<organism evidence="2 3">
    <name type="scientific">Gigaspora rosea</name>
    <dbReference type="NCBI Taxonomy" id="44941"/>
    <lineage>
        <taxon>Eukaryota</taxon>
        <taxon>Fungi</taxon>
        <taxon>Fungi incertae sedis</taxon>
        <taxon>Mucoromycota</taxon>
        <taxon>Glomeromycotina</taxon>
        <taxon>Glomeromycetes</taxon>
        <taxon>Diversisporales</taxon>
        <taxon>Gigasporaceae</taxon>
        <taxon>Gigaspora</taxon>
    </lineage>
</organism>
<accession>A0A397UI32</accession>
<feature type="compositionally biased region" description="Polar residues" evidence="1">
    <location>
        <begin position="7"/>
        <end position="20"/>
    </location>
</feature>
<gene>
    <name evidence="2" type="ORF">C2G38_228319</name>
</gene>
<comment type="caution">
    <text evidence="2">The sequence shown here is derived from an EMBL/GenBank/DDBJ whole genome shotgun (WGS) entry which is preliminary data.</text>
</comment>
<feature type="compositionally biased region" description="Polar residues" evidence="1">
    <location>
        <begin position="61"/>
        <end position="92"/>
    </location>
</feature>
<sequence>MEVQLPVDNTATMTNNGQRVGDSFYSNYSPQLRHPAADVSRNQASMSVPSLGTFSFEEELSTSQQFPQFSQEPDFQQQSQHLQYSNRPQNDPTPKISVHPVQPLEGRTPTSVPPGLRPQLPSSQYIPNKSIPQRSRLIIGMFIILL</sequence>
<protein>
    <submittedName>
        <fullName evidence="2">Uncharacterized protein</fullName>
    </submittedName>
</protein>
<feature type="region of interest" description="Disordered" evidence="1">
    <location>
        <begin position="1"/>
        <end position="20"/>
    </location>
</feature>
<dbReference type="AlphaFoldDB" id="A0A397UI32"/>
<evidence type="ECO:0000256" key="1">
    <source>
        <dbReference type="SAM" id="MobiDB-lite"/>
    </source>
</evidence>
<feature type="region of interest" description="Disordered" evidence="1">
    <location>
        <begin position="58"/>
        <end position="128"/>
    </location>
</feature>
<reference evidence="2 3" key="1">
    <citation type="submission" date="2018-06" db="EMBL/GenBank/DDBJ databases">
        <title>Comparative genomics reveals the genomic features of Rhizophagus irregularis, R. cerebriforme, R. diaphanum and Gigaspora rosea, and their symbiotic lifestyle signature.</title>
        <authorList>
            <person name="Morin E."/>
            <person name="San Clemente H."/>
            <person name="Chen E.C.H."/>
            <person name="De La Providencia I."/>
            <person name="Hainaut M."/>
            <person name="Kuo A."/>
            <person name="Kohler A."/>
            <person name="Murat C."/>
            <person name="Tang N."/>
            <person name="Roy S."/>
            <person name="Loubradou J."/>
            <person name="Henrissat B."/>
            <person name="Grigoriev I.V."/>
            <person name="Corradi N."/>
            <person name="Roux C."/>
            <person name="Martin F.M."/>
        </authorList>
    </citation>
    <scope>NUCLEOTIDE SEQUENCE [LARGE SCALE GENOMIC DNA]</scope>
    <source>
        <strain evidence="2 3">DAOM 194757</strain>
    </source>
</reference>
<proteinExistence type="predicted"/>
<evidence type="ECO:0000313" key="2">
    <source>
        <dbReference type="EMBL" id="RIB09945.1"/>
    </source>
</evidence>
<dbReference type="OrthoDB" id="10436548at2759"/>
<evidence type="ECO:0000313" key="3">
    <source>
        <dbReference type="Proteomes" id="UP000266673"/>
    </source>
</evidence>
<name>A0A397UI32_9GLOM</name>
<dbReference type="Proteomes" id="UP000266673">
    <property type="component" value="Unassembled WGS sequence"/>
</dbReference>
<keyword evidence="3" id="KW-1185">Reference proteome</keyword>
<dbReference type="EMBL" id="QKWP01001308">
    <property type="protein sequence ID" value="RIB09945.1"/>
    <property type="molecule type" value="Genomic_DNA"/>
</dbReference>